<dbReference type="AlphaFoldDB" id="A0AAN9R6I6"/>
<comment type="caution">
    <text evidence="3">The sequence shown here is derived from an EMBL/GenBank/DDBJ whole genome shotgun (WGS) entry which is preliminary data.</text>
</comment>
<organism evidence="3 4">
    <name type="scientific">Phaseolus coccineus</name>
    <name type="common">Scarlet runner bean</name>
    <name type="synonym">Phaseolus multiflorus</name>
    <dbReference type="NCBI Taxonomy" id="3886"/>
    <lineage>
        <taxon>Eukaryota</taxon>
        <taxon>Viridiplantae</taxon>
        <taxon>Streptophyta</taxon>
        <taxon>Embryophyta</taxon>
        <taxon>Tracheophyta</taxon>
        <taxon>Spermatophyta</taxon>
        <taxon>Magnoliopsida</taxon>
        <taxon>eudicotyledons</taxon>
        <taxon>Gunneridae</taxon>
        <taxon>Pentapetalae</taxon>
        <taxon>rosids</taxon>
        <taxon>fabids</taxon>
        <taxon>Fabales</taxon>
        <taxon>Fabaceae</taxon>
        <taxon>Papilionoideae</taxon>
        <taxon>50 kb inversion clade</taxon>
        <taxon>NPAAA clade</taxon>
        <taxon>indigoferoid/millettioid clade</taxon>
        <taxon>Phaseoleae</taxon>
        <taxon>Phaseolus</taxon>
    </lineage>
</organism>
<dbReference type="EMBL" id="JAYMYR010000005">
    <property type="protein sequence ID" value="KAK7364235.1"/>
    <property type="molecule type" value="Genomic_DNA"/>
</dbReference>
<gene>
    <name evidence="3" type="ORF">VNO80_12742</name>
</gene>
<name>A0AAN9R6I6_PHACN</name>
<evidence type="ECO:0000259" key="2">
    <source>
        <dbReference type="PROSITE" id="PS51840"/>
    </source>
</evidence>
<keyword evidence="4" id="KW-1185">Reference proteome</keyword>
<dbReference type="Pfam" id="PF10358">
    <property type="entry name" value="NT-C2"/>
    <property type="match status" value="1"/>
</dbReference>
<feature type="domain" description="C2 NT-type" evidence="2">
    <location>
        <begin position="125"/>
        <end position="277"/>
    </location>
</feature>
<dbReference type="PANTHER" id="PTHR33414:SF14">
    <property type="entry name" value="PLASTID MOVEMENT IMPAIRED PROTEIN"/>
    <property type="match status" value="1"/>
</dbReference>
<dbReference type="InterPro" id="IPR019448">
    <property type="entry name" value="NT-C2"/>
</dbReference>
<dbReference type="Proteomes" id="UP001374584">
    <property type="component" value="Unassembled WGS sequence"/>
</dbReference>
<evidence type="ECO:0000313" key="4">
    <source>
        <dbReference type="Proteomes" id="UP001374584"/>
    </source>
</evidence>
<feature type="compositionally biased region" description="Basic residues" evidence="1">
    <location>
        <begin position="66"/>
        <end position="75"/>
    </location>
</feature>
<proteinExistence type="predicted"/>
<sequence length="334" mass="37699">MMAEGNSTEKKSIVQILQELEALSETLYQPPTSNRTRITASLALPPKASPPFVSSTEDDNDTAKVNIKKSSKNRSRGMSLSPMRSRPKPEGAKATLIQPGTNNFDDTENSSDKKSIWNWKPLRAISHIGMHKLSCLFSVKVVTAQALPSSMNGLRLSVCVRKTETKDGRVQTMPSRVDQGAADFEEIFFIRCHVYWNHGSGKQLRLEPRPFWIYLVAVDAEELGFGRNSVDLSQLIQESIEKRQQGTRVRQWDKSFGLSGKAKGGELILKLGFQIMEKDGEVQIYSQEENFKPSRFKRLTSSFSRKRSKSSFSLPSQRITKRSDAWTPLERRLA</sequence>
<evidence type="ECO:0000256" key="1">
    <source>
        <dbReference type="SAM" id="MobiDB-lite"/>
    </source>
</evidence>
<dbReference type="InterPro" id="IPR039614">
    <property type="entry name" value="PMI1-like"/>
</dbReference>
<feature type="region of interest" description="Disordered" evidence="1">
    <location>
        <begin position="40"/>
        <end position="113"/>
    </location>
</feature>
<dbReference type="PROSITE" id="PS51840">
    <property type="entry name" value="C2_NT"/>
    <property type="match status" value="1"/>
</dbReference>
<accession>A0AAN9R6I6</accession>
<evidence type="ECO:0000313" key="3">
    <source>
        <dbReference type="EMBL" id="KAK7364235.1"/>
    </source>
</evidence>
<reference evidence="3 4" key="1">
    <citation type="submission" date="2024-01" db="EMBL/GenBank/DDBJ databases">
        <title>The genomes of 5 underutilized Papilionoideae crops provide insights into root nodulation and disease resistanc.</title>
        <authorList>
            <person name="Jiang F."/>
        </authorList>
    </citation>
    <scope>NUCLEOTIDE SEQUENCE [LARGE SCALE GENOMIC DNA]</scope>
    <source>
        <strain evidence="3">JINMINGXINNONG_FW02</strain>
        <tissue evidence="3">Leaves</tissue>
    </source>
</reference>
<dbReference type="PANTHER" id="PTHR33414">
    <property type="entry name" value="PROTEIN PLASTID MOVEMENT IMPAIRED 1-RELATED 1"/>
    <property type="match status" value="1"/>
</dbReference>
<protein>
    <recommendedName>
        <fullName evidence="2">C2 NT-type domain-containing protein</fullName>
    </recommendedName>
</protein>